<reference evidence="3 4" key="1">
    <citation type="submission" date="2016-09" db="EMBL/GenBank/DDBJ databases">
        <title>Complete genome of Desulfosporosinus sp. OL.</title>
        <authorList>
            <person name="Mardanov A."/>
            <person name="Beletsky A."/>
            <person name="Panova A."/>
            <person name="Karnachuk O."/>
            <person name="Ravin N."/>
        </authorList>
    </citation>
    <scope>NUCLEOTIDE SEQUENCE [LARGE SCALE GENOMIC DNA]</scope>
    <source>
        <strain evidence="3 4">OL</strain>
    </source>
</reference>
<feature type="domain" description="Heparan-alpha-glucosaminide N-acetyltransferase catalytic" evidence="2">
    <location>
        <begin position="77"/>
        <end position="265"/>
    </location>
</feature>
<dbReference type="Proteomes" id="UP000186102">
    <property type="component" value="Unassembled WGS sequence"/>
</dbReference>
<keyword evidence="4" id="KW-1185">Reference proteome</keyword>
<feature type="transmembrane region" description="Helical" evidence="1">
    <location>
        <begin position="34"/>
        <end position="52"/>
    </location>
</feature>
<evidence type="ECO:0000313" key="4">
    <source>
        <dbReference type="Proteomes" id="UP000186102"/>
    </source>
</evidence>
<keyword evidence="1" id="KW-0472">Membrane</keyword>
<dbReference type="RefSeq" id="WP_083642335.1">
    <property type="nucleotide sequence ID" value="NZ_MLBF01000005.1"/>
</dbReference>
<feature type="transmembrane region" description="Helical" evidence="1">
    <location>
        <begin position="159"/>
        <end position="178"/>
    </location>
</feature>
<dbReference type="OrthoDB" id="508112at2"/>
<sequence length="439" mass="49138">MSLSFVAKNIKAKSLEAIGSNSSSRLPFLDRTRGLIMIFMALDHALFFWSTGRINNEGLPLLVNGAVTFNPLGVSSALAVIVMFLSSLCAPGFLFIAGYVLALSIKKRELKGLSSSSINHHLWRRGMLLIVLQVFIASPAFNLPMLIQAKSLSVVTWGTFFSLSVLSTIGIGFFFLSVGRHISPWKLFGISGLLYLLSQLFLSSFTRNFPFHQAIEQAWQTILVLPVPFSPSFLVNNNFPVIPWLLPMTLGWLYGHTYAEERGVAYEAKRFAVSGFSSLALFFIFRSAGIGDYLLPDGTFQGFIGLSKYPPSPDYFLLYLGLVFLLLFLFYKLPQTSRIGGILENFGQIPLLFYNTHLWLYAAIPALLSNFNGHSLLFGVVIWLLGLLILYSLCHWYLIWQSSTKVHIFRPKLVHGSRLVRRQADLSNVLFGKGLRGNR</sequence>
<evidence type="ECO:0000259" key="2">
    <source>
        <dbReference type="Pfam" id="PF07786"/>
    </source>
</evidence>
<dbReference type="EMBL" id="MLBF01000005">
    <property type="protein sequence ID" value="OLN33013.1"/>
    <property type="molecule type" value="Genomic_DNA"/>
</dbReference>
<dbReference type="PANTHER" id="PTHR40407:SF1">
    <property type="entry name" value="HEPARAN-ALPHA-GLUCOSAMINIDE N-ACETYLTRANSFERASE CATALYTIC DOMAIN-CONTAINING PROTEIN"/>
    <property type="match status" value="1"/>
</dbReference>
<protein>
    <recommendedName>
        <fullName evidence="2">Heparan-alpha-glucosaminide N-acetyltransferase catalytic domain-containing protein</fullName>
    </recommendedName>
</protein>
<evidence type="ECO:0000313" key="3">
    <source>
        <dbReference type="EMBL" id="OLN33013.1"/>
    </source>
</evidence>
<gene>
    <name evidence="3" type="ORF">DSOL_1124</name>
</gene>
<keyword evidence="1" id="KW-0812">Transmembrane</keyword>
<feature type="transmembrane region" description="Helical" evidence="1">
    <location>
        <begin position="72"/>
        <end position="105"/>
    </location>
</feature>
<comment type="caution">
    <text evidence="3">The sequence shown here is derived from an EMBL/GenBank/DDBJ whole genome shotgun (WGS) entry which is preliminary data.</text>
</comment>
<feature type="transmembrane region" description="Helical" evidence="1">
    <location>
        <begin position="126"/>
        <end position="147"/>
    </location>
</feature>
<dbReference type="Pfam" id="PF07786">
    <property type="entry name" value="HGSNAT_cat"/>
    <property type="match status" value="1"/>
</dbReference>
<feature type="transmembrane region" description="Helical" evidence="1">
    <location>
        <begin position="376"/>
        <end position="400"/>
    </location>
</feature>
<keyword evidence="1" id="KW-1133">Transmembrane helix</keyword>
<evidence type="ECO:0000256" key="1">
    <source>
        <dbReference type="SAM" id="Phobius"/>
    </source>
</evidence>
<name>A0A1Q8R071_9FIRM</name>
<feature type="transmembrane region" description="Helical" evidence="1">
    <location>
        <begin position="271"/>
        <end position="295"/>
    </location>
</feature>
<proteinExistence type="predicted"/>
<feature type="transmembrane region" description="Helical" evidence="1">
    <location>
        <begin position="315"/>
        <end position="333"/>
    </location>
</feature>
<dbReference type="AlphaFoldDB" id="A0A1Q8R071"/>
<feature type="transmembrane region" description="Helical" evidence="1">
    <location>
        <begin position="345"/>
        <end position="364"/>
    </location>
</feature>
<dbReference type="STRING" id="1888891.DSOL_1124"/>
<feature type="transmembrane region" description="Helical" evidence="1">
    <location>
        <begin position="241"/>
        <end position="259"/>
    </location>
</feature>
<dbReference type="InterPro" id="IPR012429">
    <property type="entry name" value="HGSNAT_cat"/>
</dbReference>
<feature type="transmembrane region" description="Helical" evidence="1">
    <location>
        <begin position="185"/>
        <end position="202"/>
    </location>
</feature>
<organism evidence="3 4">
    <name type="scientific">Desulfosporosinus metallidurans</name>
    <dbReference type="NCBI Taxonomy" id="1888891"/>
    <lineage>
        <taxon>Bacteria</taxon>
        <taxon>Bacillati</taxon>
        <taxon>Bacillota</taxon>
        <taxon>Clostridia</taxon>
        <taxon>Eubacteriales</taxon>
        <taxon>Desulfitobacteriaceae</taxon>
        <taxon>Desulfosporosinus</taxon>
    </lineage>
</organism>
<accession>A0A1Q8R071</accession>
<dbReference type="PANTHER" id="PTHR40407">
    <property type="entry name" value="MEMBRANE PROTEIN-LIKE PROTEIN"/>
    <property type="match status" value="1"/>
</dbReference>